<evidence type="ECO:0000313" key="2">
    <source>
        <dbReference type="EMBL" id="SNS45009.1"/>
    </source>
</evidence>
<proteinExistence type="predicted"/>
<dbReference type="EMBL" id="FZPD01000001">
    <property type="protein sequence ID" value="SNS45009.1"/>
    <property type="molecule type" value="Genomic_DNA"/>
</dbReference>
<protein>
    <recommendedName>
        <fullName evidence="1">SnoaL-like domain-containing protein</fullName>
    </recommendedName>
</protein>
<feature type="domain" description="SnoaL-like" evidence="1">
    <location>
        <begin position="8"/>
        <end position="102"/>
    </location>
</feature>
<dbReference type="RefSeq" id="WP_221406656.1">
    <property type="nucleotide sequence ID" value="NZ_FZPD01000001.1"/>
</dbReference>
<sequence>MNELLSSWHEVVKHHDAKLLKTILDKDAVFFSPILFKPQKGRKKVMIYLLSAAKMFKDAQFHYVKEIVGERDAMLEFNAIIDGIHIDGVDIITWNEEHKITEFKVMIRPSKAIEKVGEKMMAHLQDMSLWDKIKLKLS</sequence>
<reference evidence="2 3" key="1">
    <citation type="submission" date="2017-06" db="EMBL/GenBank/DDBJ databases">
        <authorList>
            <person name="Kim H.J."/>
            <person name="Triplett B.A."/>
        </authorList>
    </citation>
    <scope>NUCLEOTIDE SEQUENCE [LARGE SCALE GENOMIC DNA]</scope>
    <source>
        <strain evidence="2 3">DSM 19307</strain>
    </source>
</reference>
<organism evidence="2 3">
    <name type="scientific">Ekhidna lutea</name>
    <dbReference type="NCBI Taxonomy" id="447679"/>
    <lineage>
        <taxon>Bacteria</taxon>
        <taxon>Pseudomonadati</taxon>
        <taxon>Bacteroidota</taxon>
        <taxon>Cytophagia</taxon>
        <taxon>Cytophagales</taxon>
        <taxon>Reichenbachiellaceae</taxon>
        <taxon>Ekhidna</taxon>
    </lineage>
</organism>
<evidence type="ECO:0000259" key="1">
    <source>
        <dbReference type="Pfam" id="PF12680"/>
    </source>
</evidence>
<dbReference type="Gene3D" id="3.10.450.50">
    <property type="match status" value="1"/>
</dbReference>
<evidence type="ECO:0000313" key="3">
    <source>
        <dbReference type="Proteomes" id="UP000198393"/>
    </source>
</evidence>
<dbReference type="SUPFAM" id="SSF54427">
    <property type="entry name" value="NTF2-like"/>
    <property type="match status" value="1"/>
</dbReference>
<name>A0A239EKB5_EKHLU</name>
<dbReference type="AlphaFoldDB" id="A0A239EKB5"/>
<dbReference type="Proteomes" id="UP000198393">
    <property type="component" value="Unassembled WGS sequence"/>
</dbReference>
<gene>
    <name evidence="2" type="ORF">SAMN05421640_0194</name>
</gene>
<keyword evidence="3" id="KW-1185">Reference proteome</keyword>
<dbReference type="InterPro" id="IPR032710">
    <property type="entry name" value="NTF2-like_dom_sf"/>
</dbReference>
<dbReference type="Pfam" id="PF12680">
    <property type="entry name" value="SnoaL_2"/>
    <property type="match status" value="1"/>
</dbReference>
<dbReference type="InterPro" id="IPR037401">
    <property type="entry name" value="SnoaL-like"/>
</dbReference>
<accession>A0A239EKB5</accession>